<accession>A0A1F6APV6</accession>
<evidence type="ECO:0000313" key="2">
    <source>
        <dbReference type="EMBL" id="OGG26730.1"/>
    </source>
</evidence>
<reference evidence="2 3" key="1">
    <citation type="journal article" date="2016" name="Nat. Commun.">
        <title>Thousands of microbial genomes shed light on interconnected biogeochemical processes in an aquifer system.</title>
        <authorList>
            <person name="Anantharaman K."/>
            <person name="Brown C.T."/>
            <person name="Hug L.A."/>
            <person name="Sharon I."/>
            <person name="Castelle C.J."/>
            <person name="Probst A.J."/>
            <person name="Thomas B.C."/>
            <person name="Singh A."/>
            <person name="Wilkins M.J."/>
            <person name="Karaoz U."/>
            <person name="Brodie E.L."/>
            <person name="Williams K.H."/>
            <person name="Hubbard S.S."/>
            <person name="Banfield J.F."/>
        </authorList>
    </citation>
    <scope>NUCLEOTIDE SEQUENCE [LARGE SCALE GENOMIC DNA]</scope>
</reference>
<protein>
    <recommendedName>
        <fullName evidence="4">Glycosyltransferase RgtA/B/C/D-like domain-containing protein</fullName>
    </recommendedName>
</protein>
<feature type="transmembrane region" description="Helical" evidence="1">
    <location>
        <begin position="6"/>
        <end position="24"/>
    </location>
</feature>
<feature type="transmembrane region" description="Helical" evidence="1">
    <location>
        <begin position="129"/>
        <end position="155"/>
    </location>
</feature>
<dbReference type="Proteomes" id="UP000176609">
    <property type="component" value="Unassembled WGS sequence"/>
</dbReference>
<dbReference type="AlphaFoldDB" id="A0A1F6APV6"/>
<evidence type="ECO:0000313" key="3">
    <source>
        <dbReference type="Proteomes" id="UP000176609"/>
    </source>
</evidence>
<comment type="caution">
    <text evidence="2">The sequence shown here is derived from an EMBL/GenBank/DDBJ whole genome shotgun (WGS) entry which is preliminary data.</text>
</comment>
<feature type="transmembrane region" description="Helical" evidence="1">
    <location>
        <begin position="273"/>
        <end position="289"/>
    </location>
</feature>
<feature type="transmembrane region" description="Helical" evidence="1">
    <location>
        <begin position="89"/>
        <end position="108"/>
    </location>
</feature>
<feature type="transmembrane region" description="Helical" evidence="1">
    <location>
        <begin position="175"/>
        <end position="193"/>
    </location>
</feature>
<keyword evidence="1" id="KW-0812">Transmembrane</keyword>
<feature type="transmembrane region" description="Helical" evidence="1">
    <location>
        <begin position="301"/>
        <end position="321"/>
    </location>
</feature>
<sequence length="520" mass="60655">MSKSSIIFILISIFIISTALFFRIQRILSYDVPFNFDHGLTMLEVREIVELKKFRLVGPEGGIKGIFFGPTWYYLIAFIYFVFHGDPRSPAILSTIMNTLCVILALMLGKRISKIFGILLASFFAFSSYLISISANGFVVDVFLLINLIAIWLLLSAQNKKTLLALGLVASLSFHFEPVVAIGFNLALFIILFRQIRNLNIRYKMLLIIVWLIPFLPQVIFDIRHEFLQIHSILKALGKQGADLGGSLPLWSRIPDRLFLLIKQFYQTMGKNNLILTLTLFFYLTRGLLQIKHVKNKTVSLICYYSFLLWLIPFLYYTFLFPPGIKSWYFASFPSFYVLLICLGLFFSFRVKIIRFVSFVTIIFLIIVYSQPSDYLQNINQKLSSQDPSSLINELEAISWIYSDSKGVPFRVYNYSPSVYDYPYQYLFWWYAQKNNLPLPKDFSYRPQTYDYVPNKLSFTPLQKTGNQDFIYLIIQSKDIKDIKYWKLEEFLAPFSNTSVMNAIKFNADIYIEKRRILEN</sequence>
<keyword evidence="1" id="KW-0472">Membrane</keyword>
<feature type="transmembrane region" description="Helical" evidence="1">
    <location>
        <begin position="62"/>
        <end position="83"/>
    </location>
</feature>
<keyword evidence="1" id="KW-1133">Transmembrane helix</keyword>
<feature type="transmembrane region" description="Helical" evidence="1">
    <location>
        <begin position="205"/>
        <end position="221"/>
    </location>
</feature>
<name>A0A1F6APV6_9BACT</name>
<feature type="transmembrane region" description="Helical" evidence="1">
    <location>
        <begin position="353"/>
        <end position="370"/>
    </location>
</feature>
<feature type="transmembrane region" description="Helical" evidence="1">
    <location>
        <begin position="327"/>
        <end position="346"/>
    </location>
</feature>
<dbReference type="EMBL" id="MFJR01000007">
    <property type="protein sequence ID" value="OGG26730.1"/>
    <property type="molecule type" value="Genomic_DNA"/>
</dbReference>
<organism evidence="2 3">
    <name type="scientific">Candidatus Gottesmanbacteria bacterium RIFCSPLOWO2_01_FULL_39_12b</name>
    <dbReference type="NCBI Taxonomy" id="1798388"/>
    <lineage>
        <taxon>Bacteria</taxon>
        <taxon>Candidatus Gottesmaniibacteriota</taxon>
    </lineage>
</organism>
<evidence type="ECO:0000256" key="1">
    <source>
        <dbReference type="SAM" id="Phobius"/>
    </source>
</evidence>
<evidence type="ECO:0008006" key="4">
    <source>
        <dbReference type="Google" id="ProtNLM"/>
    </source>
</evidence>
<proteinExistence type="predicted"/>
<gene>
    <name evidence="2" type="ORF">A2960_00980</name>
</gene>